<dbReference type="GO" id="GO:0046872">
    <property type="term" value="F:metal ion binding"/>
    <property type="evidence" value="ECO:0007669"/>
    <property type="project" value="UniProtKB-KW"/>
</dbReference>
<keyword evidence="5" id="KW-1185">Reference proteome</keyword>
<organism evidence="4 5">
    <name type="scientific">Senegalia massiliensis</name>
    <dbReference type="NCBI Taxonomy" id="1720316"/>
    <lineage>
        <taxon>Bacteria</taxon>
        <taxon>Bacillati</taxon>
        <taxon>Bacillota</taxon>
        <taxon>Clostridia</taxon>
        <taxon>Eubacteriales</taxon>
        <taxon>Clostridiaceae</taxon>
        <taxon>Senegalia</taxon>
    </lineage>
</organism>
<dbReference type="Gene3D" id="3.60.21.10">
    <property type="match status" value="1"/>
</dbReference>
<gene>
    <name evidence="4" type="ORF">D3Z33_13085</name>
</gene>
<comment type="caution">
    <text evidence="4">The sequence shown here is derived from an EMBL/GenBank/DDBJ whole genome shotgun (WGS) entry which is preliminary data.</text>
</comment>
<dbReference type="PANTHER" id="PTHR31302:SF31">
    <property type="entry name" value="PHOSPHODIESTERASE YAEI"/>
    <property type="match status" value="1"/>
</dbReference>
<evidence type="ECO:0000256" key="1">
    <source>
        <dbReference type="ARBA" id="ARBA00022723"/>
    </source>
</evidence>
<dbReference type="GO" id="GO:0016020">
    <property type="term" value="C:membrane"/>
    <property type="evidence" value="ECO:0007669"/>
    <property type="project" value="GOC"/>
</dbReference>
<protein>
    <submittedName>
        <fullName evidence="4">Metallophosphoesterase</fullName>
    </submittedName>
</protein>
<evidence type="ECO:0000256" key="2">
    <source>
        <dbReference type="ARBA" id="ARBA00022801"/>
    </source>
</evidence>
<dbReference type="EMBL" id="QXXA01000015">
    <property type="protein sequence ID" value="NBI07789.1"/>
    <property type="molecule type" value="Genomic_DNA"/>
</dbReference>
<dbReference type="GO" id="GO:0008758">
    <property type="term" value="F:UDP-2,3-diacylglucosamine hydrolase activity"/>
    <property type="evidence" value="ECO:0007669"/>
    <property type="project" value="TreeGrafter"/>
</dbReference>
<dbReference type="Pfam" id="PF00149">
    <property type="entry name" value="Metallophos"/>
    <property type="match status" value="1"/>
</dbReference>
<dbReference type="InterPro" id="IPR029052">
    <property type="entry name" value="Metallo-depent_PP-like"/>
</dbReference>
<dbReference type="SUPFAM" id="SSF56300">
    <property type="entry name" value="Metallo-dependent phosphatases"/>
    <property type="match status" value="1"/>
</dbReference>
<dbReference type="InterPro" id="IPR051158">
    <property type="entry name" value="Metallophosphoesterase_sf"/>
</dbReference>
<dbReference type="RefSeq" id="WP_160198259.1">
    <property type="nucleotide sequence ID" value="NZ_QXXA01000015.1"/>
</dbReference>
<name>A0A845R1B0_9CLOT</name>
<accession>A0A845R1B0</accession>
<feature type="domain" description="Calcineurin-like phosphoesterase" evidence="3">
    <location>
        <begin position="44"/>
        <end position="209"/>
    </location>
</feature>
<reference evidence="4 5" key="1">
    <citation type="submission" date="2018-08" db="EMBL/GenBank/DDBJ databases">
        <title>Murine metabolic-syndrome-specific gut microbial biobank.</title>
        <authorList>
            <person name="Liu C."/>
        </authorList>
    </citation>
    <scope>NUCLEOTIDE SEQUENCE [LARGE SCALE GENOMIC DNA]</scope>
    <source>
        <strain evidence="4 5">583</strain>
    </source>
</reference>
<dbReference type="CDD" id="cd07385">
    <property type="entry name" value="MPP_YkuE_C"/>
    <property type="match status" value="1"/>
</dbReference>
<dbReference type="PANTHER" id="PTHR31302">
    <property type="entry name" value="TRANSMEMBRANE PROTEIN WITH METALLOPHOSPHOESTERASE DOMAIN-RELATED"/>
    <property type="match status" value="1"/>
</dbReference>
<evidence type="ECO:0000259" key="3">
    <source>
        <dbReference type="Pfam" id="PF00149"/>
    </source>
</evidence>
<dbReference type="OrthoDB" id="9780884at2"/>
<dbReference type="AlphaFoldDB" id="A0A845R1B0"/>
<evidence type="ECO:0000313" key="4">
    <source>
        <dbReference type="EMBL" id="NBI07789.1"/>
    </source>
</evidence>
<sequence length="270" mass="30711">MNKVWISIIVVLLLIVFLYTQNNFLKVTKFKVDIKKDLGPFNGLKILHLSDLHNKSFGKNQNKIMKKIKNLNPDIIFFTGDLIDSRRDGIENGVDLLKECSSIASVYYITGNHEERSEKSLSLYEELNKLNVNILSNHKDILIKGEYKLNIIGIRDETISKGKSELVSKLKNIDMEESDINILLAHRPSYIEHYKTQKFDLVFSGHAHGGQIRAPLIGGLLAPDQGILPQYDSGIYKIDKTNLIVSRGLGNSLFPQRLFNRPQIILIILK</sequence>
<keyword evidence="1" id="KW-0479">Metal-binding</keyword>
<evidence type="ECO:0000313" key="5">
    <source>
        <dbReference type="Proteomes" id="UP000467132"/>
    </source>
</evidence>
<proteinExistence type="predicted"/>
<dbReference type="InterPro" id="IPR004843">
    <property type="entry name" value="Calcineurin-like_PHP"/>
</dbReference>
<dbReference type="GO" id="GO:0009245">
    <property type="term" value="P:lipid A biosynthetic process"/>
    <property type="evidence" value="ECO:0007669"/>
    <property type="project" value="TreeGrafter"/>
</dbReference>
<keyword evidence="2" id="KW-0378">Hydrolase</keyword>
<dbReference type="Proteomes" id="UP000467132">
    <property type="component" value="Unassembled WGS sequence"/>
</dbReference>